<name>A0AAF0QBI3_SOLVR</name>
<feature type="non-terminal residue" evidence="2">
    <location>
        <position position="1"/>
    </location>
</feature>
<reference evidence="2" key="1">
    <citation type="submission" date="2023-08" db="EMBL/GenBank/DDBJ databases">
        <title>A de novo genome assembly of Solanum verrucosum Schlechtendal, a Mexican diploid species geographically isolated from the other diploid A-genome species in potato relatives.</title>
        <authorList>
            <person name="Hosaka K."/>
        </authorList>
    </citation>
    <scope>NUCLEOTIDE SEQUENCE</scope>
    <source>
        <tissue evidence="2">Young leaves</tissue>
    </source>
</reference>
<organism evidence="2 3">
    <name type="scientific">Solanum verrucosum</name>
    <dbReference type="NCBI Taxonomy" id="315347"/>
    <lineage>
        <taxon>Eukaryota</taxon>
        <taxon>Viridiplantae</taxon>
        <taxon>Streptophyta</taxon>
        <taxon>Embryophyta</taxon>
        <taxon>Tracheophyta</taxon>
        <taxon>Spermatophyta</taxon>
        <taxon>Magnoliopsida</taxon>
        <taxon>eudicotyledons</taxon>
        <taxon>Gunneridae</taxon>
        <taxon>Pentapetalae</taxon>
        <taxon>asterids</taxon>
        <taxon>lamiids</taxon>
        <taxon>Solanales</taxon>
        <taxon>Solanaceae</taxon>
        <taxon>Solanoideae</taxon>
        <taxon>Solaneae</taxon>
        <taxon>Solanum</taxon>
    </lineage>
</organism>
<sequence length="176" mass="19472">RYLKDPMVLAKVAMVAHVVRNCSYMCRGLVMGMGSRTSSLPVSFANSFRIPTYIFSFSSYKSNASIQVVQGRGQFDRGGRASSRGATTLQSKDHPGVPSDRDIDFALGASTKPISIYPYLMAPTEVKELKDQLEDFLTKGFIRPSVYLWSTPTLFVKSPGASLFSKIDLRSGYHQL</sequence>
<dbReference type="SUPFAM" id="SSF56672">
    <property type="entry name" value="DNA/RNA polymerases"/>
    <property type="match status" value="1"/>
</dbReference>
<dbReference type="Gene3D" id="3.10.10.10">
    <property type="entry name" value="HIV Type 1 Reverse Transcriptase, subunit A, domain 1"/>
    <property type="match status" value="1"/>
</dbReference>
<protein>
    <submittedName>
        <fullName evidence="2">Uncharacterized protein</fullName>
    </submittedName>
</protein>
<dbReference type="PANTHER" id="PTHR15503">
    <property type="entry name" value="LDOC1 RELATED"/>
    <property type="match status" value="1"/>
</dbReference>
<dbReference type="PANTHER" id="PTHR15503:SF45">
    <property type="entry name" value="RNA-DIRECTED DNA POLYMERASE HOMOLOG"/>
    <property type="match status" value="1"/>
</dbReference>
<dbReference type="InterPro" id="IPR043502">
    <property type="entry name" value="DNA/RNA_pol_sf"/>
</dbReference>
<accession>A0AAF0QBI3</accession>
<feature type="region of interest" description="Disordered" evidence="1">
    <location>
        <begin position="75"/>
        <end position="96"/>
    </location>
</feature>
<dbReference type="EMBL" id="CP133614">
    <property type="protein sequence ID" value="WMV19608.1"/>
    <property type="molecule type" value="Genomic_DNA"/>
</dbReference>
<evidence type="ECO:0000256" key="1">
    <source>
        <dbReference type="SAM" id="MobiDB-lite"/>
    </source>
</evidence>
<gene>
    <name evidence="2" type="ORF">MTR67_012993</name>
</gene>
<evidence type="ECO:0000313" key="3">
    <source>
        <dbReference type="Proteomes" id="UP001234989"/>
    </source>
</evidence>
<keyword evidence="3" id="KW-1185">Reference proteome</keyword>
<dbReference type="InterPro" id="IPR032567">
    <property type="entry name" value="RTL1-rel"/>
</dbReference>
<dbReference type="Proteomes" id="UP001234989">
    <property type="component" value="Chromosome 3"/>
</dbReference>
<evidence type="ECO:0000313" key="2">
    <source>
        <dbReference type="EMBL" id="WMV19608.1"/>
    </source>
</evidence>
<proteinExistence type="predicted"/>
<dbReference type="AlphaFoldDB" id="A0AAF0QBI3"/>